<evidence type="ECO:0000313" key="4">
    <source>
        <dbReference type="WBParaSite" id="TTAC_0000279501-mRNA-1"/>
    </source>
</evidence>
<reference evidence="4" key="1">
    <citation type="submission" date="2017-02" db="UniProtKB">
        <authorList>
            <consortium name="WormBaseParasite"/>
        </authorList>
    </citation>
    <scope>IDENTIFICATION</scope>
</reference>
<dbReference type="AlphaFoldDB" id="A0A0R3WPV5"/>
<feature type="region of interest" description="Disordered" evidence="1">
    <location>
        <begin position="129"/>
        <end position="171"/>
    </location>
</feature>
<accession>A0A0R3WPV5</accession>
<sequence length="227" mass="24420">MSNLKPKDRHLNIADEFTKGDIRSKPDALHRRSLERRHFKHPLVSIVPLISNHLPFHHSDELCLSDPPPVDTVSVYANHLATTHFACVESLEVNHGMSSSLKQLGEDGSAQTSPSQDAPIFAIHSSSYTRTKTPHEVKLPLSPSTSSASKKRNSDDCLSPKSKVSGCSKQNTATNSIIGEGTDGIVAGSATCLLASRRNSKPTVCTADPAVLLKAKGVADEAIKVRI</sequence>
<dbReference type="WBParaSite" id="TTAC_0000279501-mRNA-1">
    <property type="protein sequence ID" value="TTAC_0000279501-mRNA-1"/>
    <property type="gene ID" value="TTAC_0000279501"/>
</dbReference>
<evidence type="ECO:0000313" key="3">
    <source>
        <dbReference type="Proteomes" id="UP000274429"/>
    </source>
</evidence>
<gene>
    <name evidence="2" type="ORF">TTAC_LOCUS2780</name>
</gene>
<name>A0A0R3WPV5_HYDTA</name>
<evidence type="ECO:0000313" key="2">
    <source>
        <dbReference type="EMBL" id="VDM21140.1"/>
    </source>
</evidence>
<reference evidence="2 3" key="2">
    <citation type="submission" date="2018-11" db="EMBL/GenBank/DDBJ databases">
        <authorList>
            <consortium name="Pathogen Informatics"/>
        </authorList>
    </citation>
    <scope>NUCLEOTIDE SEQUENCE [LARGE SCALE GENOMIC DNA]</scope>
</reference>
<proteinExistence type="predicted"/>
<dbReference type="Proteomes" id="UP000274429">
    <property type="component" value="Unassembled WGS sequence"/>
</dbReference>
<dbReference type="EMBL" id="UYWX01001500">
    <property type="protein sequence ID" value="VDM21140.1"/>
    <property type="molecule type" value="Genomic_DNA"/>
</dbReference>
<organism evidence="4">
    <name type="scientific">Hydatigena taeniaeformis</name>
    <name type="common">Feline tapeworm</name>
    <name type="synonym">Taenia taeniaeformis</name>
    <dbReference type="NCBI Taxonomy" id="6205"/>
    <lineage>
        <taxon>Eukaryota</taxon>
        <taxon>Metazoa</taxon>
        <taxon>Spiralia</taxon>
        <taxon>Lophotrochozoa</taxon>
        <taxon>Platyhelminthes</taxon>
        <taxon>Cestoda</taxon>
        <taxon>Eucestoda</taxon>
        <taxon>Cyclophyllidea</taxon>
        <taxon>Taeniidae</taxon>
        <taxon>Hydatigera</taxon>
    </lineage>
</organism>
<keyword evidence="3" id="KW-1185">Reference proteome</keyword>
<dbReference type="OrthoDB" id="202825at2759"/>
<protein>
    <submittedName>
        <fullName evidence="2 4">Uncharacterized protein</fullName>
    </submittedName>
</protein>
<evidence type="ECO:0000256" key="1">
    <source>
        <dbReference type="SAM" id="MobiDB-lite"/>
    </source>
</evidence>
<dbReference type="STRING" id="6205.A0A0R3WPV5"/>